<dbReference type="PANTHER" id="PTHR45339:SF1">
    <property type="entry name" value="HYBRID SIGNAL TRANSDUCTION HISTIDINE KINASE J"/>
    <property type="match status" value="1"/>
</dbReference>
<dbReference type="HOGENOM" id="CLU_1992046_0_0_1"/>
<reference evidence="5 6" key="1">
    <citation type="submission" date="2014-04" db="EMBL/GenBank/DDBJ databases">
        <title>Evolutionary Origins and Diversification of the Mycorrhizal Mutualists.</title>
        <authorList>
            <consortium name="DOE Joint Genome Institute"/>
            <consortium name="Mycorrhizal Genomics Consortium"/>
            <person name="Kohler A."/>
            <person name="Kuo A."/>
            <person name="Nagy L.G."/>
            <person name="Floudas D."/>
            <person name="Copeland A."/>
            <person name="Barry K.W."/>
            <person name="Cichocki N."/>
            <person name="Veneault-Fourrey C."/>
            <person name="LaButti K."/>
            <person name="Lindquist E.A."/>
            <person name="Lipzen A."/>
            <person name="Lundell T."/>
            <person name="Morin E."/>
            <person name="Murat C."/>
            <person name="Riley R."/>
            <person name="Ohm R."/>
            <person name="Sun H."/>
            <person name="Tunlid A."/>
            <person name="Henrissat B."/>
            <person name="Grigoriev I.V."/>
            <person name="Hibbett D.S."/>
            <person name="Martin F."/>
        </authorList>
    </citation>
    <scope>NUCLEOTIDE SEQUENCE [LARGE SCALE GENOMIC DNA]</scope>
    <source>
        <strain evidence="5 6">Koide BX008</strain>
    </source>
</reference>
<dbReference type="InterPro" id="IPR011006">
    <property type="entry name" value="CheY-like_superfamily"/>
</dbReference>
<dbReference type="PANTHER" id="PTHR45339">
    <property type="entry name" value="HYBRID SIGNAL TRANSDUCTION HISTIDINE KINASE J"/>
    <property type="match status" value="1"/>
</dbReference>
<evidence type="ECO:0000256" key="1">
    <source>
        <dbReference type="ARBA" id="ARBA00022553"/>
    </source>
</evidence>
<gene>
    <name evidence="5" type="ORF">M378DRAFT_171843</name>
</gene>
<dbReference type="GO" id="GO:0004673">
    <property type="term" value="F:protein histidine kinase activity"/>
    <property type="evidence" value="ECO:0007669"/>
    <property type="project" value="TreeGrafter"/>
</dbReference>
<dbReference type="PROSITE" id="PS50110">
    <property type="entry name" value="RESPONSE_REGULATORY"/>
    <property type="match status" value="1"/>
</dbReference>
<evidence type="ECO:0000256" key="2">
    <source>
        <dbReference type="ARBA" id="ARBA00023012"/>
    </source>
</evidence>
<evidence type="ECO:0000313" key="6">
    <source>
        <dbReference type="Proteomes" id="UP000054549"/>
    </source>
</evidence>
<dbReference type="GO" id="GO:0000160">
    <property type="term" value="P:phosphorelay signal transduction system"/>
    <property type="evidence" value="ECO:0007669"/>
    <property type="project" value="UniProtKB-KW"/>
</dbReference>
<keyword evidence="2" id="KW-0902">Two-component regulatory system</keyword>
<sequence>MSYSTSYLPRTISSEAGSQNSRKFSRSVEIAENGSLAVDAYKARVLQSKPFDIILMGVSMPFTGAMEATELIRSYEKQHALPHTPIIALTAHAMIGDRLQAGTDDHITKGIETNRSRTCRARSGP</sequence>
<keyword evidence="1" id="KW-0597">Phosphoprotein</keyword>
<proteinExistence type="predicted"/>
<dbReference type="OrthoDB" id="10266508at2759"/>
<evidence type="ECO:0000259" key="4">
    <source>
        <dbReference type="PROSITE" id="PS50110"/>
    </source>
</evidence>
<protein>
    <recommendedName>
        <fullName evidence="4">Response regulatory domain-containing protein</fullName>
    </recommendedName>
</protein>
<dbReference type="SUPFAM" id="SSF52172">
    <property type="entry name" value="CheY-like"/>
    <property type="match status" value="1"/>
</dbReference>
<evidence type="ECO:0000313" key="5">
    <source>
        <dbReference type="EMBL" id="KIL57340.1"/>
    </source>
</evidence>
<dbReference type="Proteomes" id="UP000054549">
    <property type="component" value="Unassembled WGS sequence"/>
</dbReference>
<name>A0A0C2S3U0_AMAMK</name>
<dbReference type="CDD" id="cd17546">
    <property type="entry name" value="REC_hyHK_CKI1_RcsC-like"/>
    <property type="match status" value="1"/>
</dbReference>
<dbReference type="InterPro" id="IPR001789">
    <property type="entry name" value="Sig_transdc_resp-reg_receiver"/>
</dbReference>
<comment type="caution">
    <text evidence="3">Lacks conserved residue(s) required for the propagation of feature annotation.</text>
</comment>
<dbReference type="Gene3D" id="3.40.50.2300">
    <property type="match status" value="1"/>
</dbReference>
<dbReference type="EMBL" id="KN818373">
    <property type="protein sequence ID" value="KIL57340.1"/>
    <property type="molecule type" value="Genomic_DNA"/>
</dbReference>
<dbReference type="Pfam" id="PF00072">
    <property type="entry name" value="Response_reg"/>
    <property type="match status" value="1"/>
</dbReference>
<organism evidence="5 6">
    <name type="scientific">Amanita muscaria (strain Koide BX008)</name>
    <dbReference type="NCBI Taxonomy" id="946122"/>
    <lineage>
        <taxon>Eukaryota</taxon>
        <taxon>Fungi</taxon>
        <taxon>Dikarya</taxon>
        <taxon>Basidiomycota</taxon>
        <taxon>Agaricomycotina</taxon>
        <taxon>Agaricomycetes</taxon>
        <taxon>Agaricomycetidae</taxon>
        <taxon>Agaricales</taxon>
        <taxon>Pluteineae</taxon>
        <taxon>Amanitaceae</taxon>
        <taxon>Amanita</taxon>
    </lineage>
</organism>
<dbReference type="GO" id="GO:0071474">
    <property type="term" value="P:cellular hyperosmotic response"/>
    <property type="evidence" value="ECO:0007669"/>
    <property type="project" value="TreeGrafter"/>
</dbReference>
<feature type="domain" description="Response regulatory" evidence="4">
    <location>
        <begin position="1"/>
        <end position="124"/>
    </location>
</feature>
<dbReference type="STRING" id="946122.A0A0C2S3U0"/>
<evidence type="ECO:0000256" key="3">
    <source>
        <dbReference type="PROSITE-ProRule" id="PRU00169"/>
    </source>
</evidence>
<accession>A0A0C2S3U0</accession>
<keyword evidence="6" id="KW-1185">Reference proteome</keyword>
<dbReference type="InParanoid" id="A0A0C2S3U0"/>
<dbReference type="AlphaFoldDB" id="A0A0C2S3U0"/>